<dbReference type="EMBL" id="OB683512">
    <property type="protein sequence ID" value="CAD7236968.1"/>
    <property type="molecule type" value="Genomic_DNA"/>
</dbReference>
<evidence type="ECO:0000256" key="4">
    <source>
        <dbReference type="ARBA" id="ARBA00023163"/>
    </source>
</evidence>
<dbReference type="GO" id="GO:0000156">
    <property type="term" value="F:phosphorelay response regulator activity"/>
    <property type="evidence" value="ECO:0007669"/>
    <property type="project" value="TreeGrafter"/>
</dbReference>
<gene>
    <name evidence="5" type="ORF">CTOB1V02_LOCUS14783</name>
</gene>
<dbReference type="CDD" id="cd00383">
    <property type="entry name" value="trans_reg_C"/>
    <property type="match status" value="1"/>
</dbReference>
<dbReference type="InterPro" id="IPR039420">
    <property type="entry name" value="WalR-like"/>
</dbReference>
<dbReference type="GO" id="GO:0005829">
    <property type="term" value="C:cytosol"/>
    <property type="evidence" value="ECO:0007669"/>
    <property type="project" value="TreeGrafter"/>
</dbReference>
<dbReference type="InterPro" id="IPR036388">
    <property type="entry name" value="WH-like_DNA-bd_sf"/>
</dbReference>
<dbReference type="InterPro" id="IPR001867">
    <property type="entry name" value="OmpR/PhoB-type_DNA-bd"/>
</dbReference>
<accession>A0A7R8ZYX4</accession>
<evidence type="ECO:0008006" key="6">
    <source>
        <dbReference type="Google" id="ProtNLM"/>
    </source>
</evidence>
<protein>
    <recommendedName>
        <fullName evidence="6">OmpR-like protein</fullName>
    </recommendedName>
</protein>
<dbReference type="SMART" id="SM00448">
    <property type="entry name" value="REC"/>
    <property type="match status" value="1"/>
</dbReference>
<organism evidence="5">
    <name type="scientific">Cyprideis torosa</name>
    <dbReference type="NCBI Taxonomy" id="163714"/>
    <lineage>
        <taxon>Eukaryota</taxon>
        <taxon>Metazoa</taxon>
        <taxon>Ecdysozoa</taxon>
        <taxon>Arthropoda</taxon>
        <taxon>Crustacea</taxon>
        <taxon>Oligostraca</taxon>
        <taxon>Ostracoda</taxon>
        <taxon>Podocopa</taxon>
        <taxon>Podocopida</taxon>
        <taxon>Cytherocopina</taxon>
        <taxon>Cytheroidea</taxon>
        <taxon>Cytherideidae</taxon>
        <taxon>Cyprideis</taxon>
    </lineage>
</organism>
<dbReference type="AlphaFoldDB" id="A0A7R8ZYX4"/>
<dbReference type="Pfam" id="PF00486">
    <property type="entry name" value="Trans_reg_C"/>
    <property type="match status" value="1"/>
</dbReference>
<dbReference type="SMART" id="SM00862">
    <property type="entry name" value="Trans_reg_C"/>
    <property type="match status" value="1"/>
</dbReference>
<evidence type="ECO:0000256" key="3">
    <source>
        <dbReference type="ARBA" id="ARBA00023125"/>
    </source>
</evidence>
<dbReference type="PROSITE" id="PS51755">
    <property type="entry name" value="OMPR_PHOB"/>
    <property type="match status" value="1"/>
</dbReference>
<evidence type="ECO:0000256" key="1">
    <source>
        <dbReference type="ARBA" id="ARBA00022553"/>
    </source>
</evidence>
<proteinExistence type="predicted"/>
<evidence type="ECO:0000313" key="5">
    <source>
        <dbReference type="EMBL" id="CAD7236968.1"/>
    </source>
</evidence>
<dbReference type="InterPro" id="IPR016032">
    <property type="entry name" value="Sig_transdc_resp-reg_C-effctor"/>
</dbReference>
<dbReference type="GO" id="GO:0006355">
    <property type="term" value="P:regulation of DNA-templated transcription"/>
    <property type="evidence" value="ECO:0007669"/>
    <property type="project" value="InterPro"/>
</dbReference>
<dbReference type="GO" id="GO:0032993">
    <property type="term" value="C:protein-DNA complex"/>
    <property type="evidence" value="ECO:0007669"/>
    <property type="project" value="TreeGrafter"/>
</dbReference>
<dbReference type="PANTHER" id="PTHR48111:SF4">
    <property type="entry name" value="DNA-BINDING DUAL TRANSCRIPTIONAL REGULATOR OMPR"/>
    <property type="match status" value="1"/>
</dbReference>
<dbReference type="InterPro" id="IPR001789">
    <property type="entry name" value="Sig_transdc_resp-reg_receiver"/>
</dbReference>
<dbReference type="SUPFAM" id="SSF52172">
    <property type="entry name" value="CheY-like"/>
    <property type="match status" value="1"/>
</dbReference>
<dbReference type="GO" id="GO:0000976">
    <property type="term" value="F:transcription cis-regulatory region binding"/>
    <property type="evidence" value="ECO:0007669"/>
    <property type="project" value="TreeGrafter"/>
</dbReference>
<dbReference type="SUPFAM" id="SSF46894">
    <property type="entry name" value="C-terminal effector domain of the bipartite response regulators"/>
    <property type="match status" value="1"/>
</dbReference>
<keyword evidence="2" id="KW-0805">Transcription regulation</keyword>
<dbReference type="OrthoDB" id="10061308at2759"/>
<sequence>MEKEYKNSNLAVLPHILVIDDDDRIRELIARYLKEHDFFVSTAENAVRAKEVLALAEYDALVVDVMMPGQDGMDFTDELRQRTDVPVLLLTAMGETEDKIKGLTCGADDYLTKPFDPRELVLRLQAILRRKPQPQAIETEVKIGRWMYHANHNELVEGDIRVKLTDGEANLLKALLQQKGSVMSREALSAACDMDPDKRTVDVQVTRLRRKLEEDSNAPRYLQTVRGKGYVLRTESV</sequence>
<dbReference type="PROSITE" id="PS50110">
    <property type="entry name" value="RESPONSE_REGULATORY"/>
    <property type="match status" value="1"/>
</dbReference>
<name>A0A7R8ZYX4_9CRUS</name>
<keyword evidence="1" id="KW-0597">Phosphoprotein</keyword>
<evidence type="ECO:0000256" key="2">
    <source>
        <dbReference type="ARBA" id="ARBA00023015"/>
    </source>
</evidence>
<keyword evidence="4" id="KW-0804">Transcription</keyword>
<dbReference type="Gene3D" id="3.40.50.2300">
    <property type="match status" value="1"/>
</dbReference>
<dbReference type="PANTHER" id="PTHR48111">
    <property type="entry name" value="REGULATOR OF RPOS"/>
    <property type="match status" value="1"/>
</dbReference>
<dbReference type="Gene3D" id="1.10.10.10">
    <property type="entry name" value="Winged helix-like DNA-binding domain superfamily/Winged helix DNA-binding domain"/>
    <property type="match status" value="1"/>
</dbReference>
<dbReference type="Pfam" id="PF00072">
    <property type="entry name" value="Response_reg"/>
    <property type="match status" value="1"/>
</dbReference>
<dbReference type="InterPro" id="IPR011006">
    <property type="entry name" value="CheY-like_superfamily"/>
</dbReference>
<dbReference type="Gene3D" id="6.10.250.690">
    <property type="match status" value="1"/>
</dbReference>
<keyword evidence="3" id="KW-0238">DNA-binding</keyword>
<reference evidence="5" key="1">
    <citation type="submission" date="2020-11" db="EMBL/GenBank/DDBJ databases">
        <authorList>
            <person name="Tran Van P."/>
        </authorList>
    </citation>
    <scope>NUCLEOTIDE SEQUENCE</scope>
</reference>